<name>A0A2S2E1Y6_9ALTE</name>
<dbReference type="Pfam" id="PF13439">
    <property type="entry name" value="Glyco_transf_4"/>
    <property type="match status" value="1"/>
</dbReference>
<keyword evidence="2" id="KW-0328">Glycosyltransferase</keyword>
<evidence type="ECO:0000259" key="1">
    <source>
        <dbReference type="Pfam" id="PF13439"/>
    </source>
</evidence>
<gene>
    <name evidence="2" type="primary">pimB</name>
    <name evidence="2" type="ORF">HMF8227_01180</name>
</gene>
<dbReference type="PANTHER" id="PTHR45947:SF3">
    <property type="entry name" value="SULFOQUINOVOSYL TRANSFERASE SQD2"/>
    <property type="match status" value="1"/>
</dbReference>
<dbReference type="OrthoDB" id="8756565at2"/>
<dbReference type="Gene3D" id="3.40.50.2000">
    <property type="entry name" value="Glycogen Phosphorylase B"/>
    <property type="match status" value="2"/>
</dbReference>
<dbReference type="EMBL" id="CP029347">
    <property type="protein sequence ID" value="AWL11661.1"/>
    <property type="molecule type" value="Genomic_DNA"/>
</dbReference>
<dbReference type="EC" id="2.4.1.-" evidence="2"/>
<evidence type="ECO:0000313" key="3">
    <source>
        <dbReference type="Proteomes" id="UP000245728"/>
    </source>
</evidence>
<accession>A0A2S2E1Y6</accession>
<sequence length="391" mass="44669">MRVLFHHRTRGQGAEGVHILGVTNGLRQLGHQVSLLSLPGADPEQSASKTSPEKARRHPLKGLLEWTRHAPEWLFELFELSYNLVAWYRLRRAVKRQSIQCIYERYSLFMVAGVVCARQKKLPIILEVNDSCLVERVRPLFFKGLARRIERWIFQHASGLVFISGRFQSVAKQAYKDLPPSVVSPNGADLARFHPDERRRQKLRQQLGVQDKVVLGYVGAFVHWHGIDWFVDMMVERLHEVPDLVLLLVGDGYCFEAIEQRVQEAGAGQQVIMTGRLPHEQVVDYLAAMDLGILPDSNDYGSPMKLFEFMAMGKAMVAPDYSPIEEVVEDGETGWLFPAGDRQACIEKVLVLAGDRHHQQKVGENARDYIKRERQWHHNAQQLMGLLDNTH</sequence>
<feature type="domain" description="Glycosyltransferase subfamily 4-like N-terminal" evidence="1">
    <location>
        <begin position="17"/>
        <end position="192"/>
    </location>
</feature>
<dbReference type="InterPro" id="IPR050194">
    <property type="entry name" value="Glycosyltransferase_grp1"/>
</dbReference>
<dbReference type="Proteomes" id="UP000245728">
    <property type="component" value="Chromosome"/>
</dbReference>
<reference evidence="2 3" key="1">
    <citation type="submission" date="2018-05" db="EMBL/GenBank/DDBJ databases">
        <title>Salinimonas sp. HMF8227 Genome sequencing and assembly.</title>
        <authorList>
            <person name="Kang H."/>
            <person name="Kang J."/>
            <person name="Cha I."/>
            <person name="Kim H."/>
            <person name="Joh K."/>
        </authorList>
    </citation>
    <scope>NUCLEOTIDE SEQUENCE [LARGE SCALE GENOMIC DNA]</scope>
    <source>
        <strain evidence="2 3">HMF8227</strain>
    </source>
</reference>
<dbReference type="SUPFAM" id="SSF53756">
    <property type="entry name" value="UDP-Glycosyltransferase/glycogen phosphorylase"/>
    <property type="match status" value="1"/>
</dbReference>
<dbReference type="InterPro" id="IPR028098">
    <property type="entry name" value="Glyco_trans_4-like_N"/>
</dbReference>
<protein>
    <submittedName>
        <fullName evidence="2">Alpha-D-kanosaminyltransferase</fullName>
        <ecNumber evidence="2">2.4.1.-</ecNumber>
    </submittedName>
</protein>
<keyword evidence="2" id="KW-0808">Transferase</keyword>
<dbReference type="RefSeq" id="WP_109339286.1">
    <property type="nucleotide sequence ID" value="NZ_CP029347.1"/>
</dbReference>
<dbReference type="KEGG" id="salh:HMF8227_01180"/>
<keyword evidence="3" id="KW-1185">Reference proteome</keyword>
<dbReference type="Pfam" id="PF13692">
    <property type="entry name" value="Glyco_trans_1_4"/>
    <property type="match status" value="1"/>
</dbReference>
<dbReference type="CDD" id="cd03794">
    <property type="entry name" value="GT4_WbuB-like"/>
    <property type="match status" value="1"/>
</dbReference>
<dbReference type="AlphaFoldDB" id="A0A2S2E1Y6"/>
<dbReference type="GO" id="GO:0016757">
    <property type="term" value="F:glycosyltransferase activity"/>
    <property type="evidence" value="ECO:0007669"/>
    <property type="project" value="UniProtKB-KW"/>
</dbReference>
<evidence type="ECO:0000313" key="2">
    <source>
        <dbReference type="EMBL" id="AWL11661.1"/>
    </source>
</evidence>
<dbReference type="PANTHER" id="PTHR45947">
    <property type="entry name" value="SULFOQUINOVOSYL TRANSFERASE SQD2"/>
    <property type="match status" value="1"/>
</dbReference>
<organism evidence="2 3">
    <name type="scientific">Saliniradius amylolyticus</name>
    <dbReference type="NCBI Taxonomy" id="2183582"/>
    <lineage>
        <taxon>Bacteria</taxon>
        <taxon>Pseudomonadati</taxon>
        <taxon>Pseudomonadota</taxon>
        <taxon>Gammaproteobacteria</taxon>
        <taxon>Alteromonadales</taxon>
        <taxon>Alteromonadaceae</taxon>
        <taxon>Saliniradius</taxon>
    </lineage>
</organism>
<proteinExistence type="predicted"/>